<dbReference type="AlphaFoldDB" id="A0A9D1ADQ1"/>
<organism evidence="12 13">
    <name type="scientific">Candidatus Choladousia intestinavium</name>
    <dbReference type="NCBI Taxonomy" id="2840727"/>
    <lineage>
        <taxon>Bacteria</taxon>
        <taxon>Bacillati</taxon>
        <taxon>Bacillota</taxon>
        <taxon>Clostridia</taxon>
        <taxon>Lachnospirales</taxon>
        <taxon>Lachnospiraceae</taxon>
        <taxon>Lachnospiraceae incertae sedis</taxon>
        <taxon>Candidatus Choladousia</taxon>
    </lineage>
</organism>
<dbReference type="Proteomes" id="UP000886757">
    <property type="component" value="Unassembled WGS sequence"/>
</dbReference>
<evidence type="ECO:0000256" key="5">
    <source>
        <dbReference type="ARBA" id="ARBA00022723"/>
    </source>
</evidence>
<comment type="catalytic activity">
    <reaction evidence="8">
        <text>adenosine + H2O + H(+) = inosine + NH4(+)</text>
        <dbReference type="Rhea" id="RHEA:24408"/>
        <dbReference type="ChEBI" id="CHEBI:15377"/>
        <dbReference type="ChEBI" id="CHEBI:15378"/>
        <dbReference type="ChEBI" id="CHEBI:16335"/>
        <dbReference type="ChEBI" id="CHEBI:17596"/>
        <dbReference type="ChEBI" id="CHEBI:28938"/>
        <dbReference type="EC" id="3.5.4.4"/>
    </reaction>
    <physiologicalReaction direction="left-to-right" evidence="8">
        <dbReference type="Rhea" id="RHEA:24409"/>
    </physiologicalReaction>
</comment>
<dbReference type="GO" id="GO:0016787">
    <property type="term" value="F:hydrolase activity"/>
    <property type="evidence" value="ECO:0007669"/>
    <property type="project" value="UniProtKB-KW"/>
</dbReference>
<evidence type="ECO:0000256" key="8">
    <source>
        <dbReference type="ARBA" id="ARBA00047989"/>
    </source>
</evidence>
<dbReference type="InterPro" id="IPR011324">
    <property type="entry name" value="Cytotoxic_necrot_fac-like_cat"/>
</dbReference>
<evidence type="ECO:0000313" key="13">
    <source>
        <dbReference type="Proteomes" id="UP000886757"/>
    </source>
</evidence>
<name>A0A9D1ADQ1_9FIRM</name>
<evidence type="ECO:0000256" key="11">
    <source>
        <dbReference type="RuleBase" id="RU361274"/>
    </source>
</evidence>
<evidence type="ECO:0000256" key="4">
    <source>
        <dbReference type="ARBA" id="ARBA00022679"/>
    </source>
</evidence>
<dbReference type="PANTHER" id="PTHR30616:SF2">
    <property type="entry name" value="PURINE NUCLEOSIDE PHOSPHORYLASE LACC1"/>
    <property type="match status" value="1"/>
</dbReference>
<gene>
    <name evidence="12" type="primary">pgeF</name>
    <name evidence="12" type="ORF">IAB31_11175</name>
</gene>
<evidence type="ECO:0000256" key="9">
    <source>
        <dbReference type="ARBA" id="ARBA00048968"/>
    </source>
</evidence>
<dbReference type="Gene3D" id="3.60.140.10">
    <property type="entry name" value="CNF1/YfiH-like putative cysteine hydrolases"/>
    <property type="match status" value="1"/>
</dbReference>
<keyword evidence="6" id="KW-0378">Hydrolase</keyword>
<reference evidence="12" key="1">
    <citation type="submission" date="2020-10" db="EMBL/GenBank/DDBJ databases">
        <authorList>
            <person name="Gilroy R."/>
        </authorList>
    </citation>
    <scope>NUCLEOTIDE SEQUENCE</scope>
    <source>
        <strain evidence="12">ChiSjej4B22-8148</strain>
    </source>
</reference>
<proteinExistence type="inferred from homology"/>
<evidence type="ECO:0000256" key="3">
    <source>
        <dbReference type="ARBA" id="ARBA00007353"/>
    </source>
</evidence>
<reference evidence="12" key="2">
    <citation type="journal article" date="2021" name="PeerJ">
        <title>Extensive microbial diversity within the chicken gut microbiome revealed by metagenomics and culture.</title>
        <authorList>
            <person name="Gilroy R."/>
            <person name="Ravi A."/>
            <person name="Getino M."/>
            <person name="Pursley I."/>
            <person name="Horton D.L."/>
            <person name="Alikhan N.F."/>
            <person name="Baker D."/>
            <person name="Gharbi K."/>
            <person name="Hall N."/>
            <person name="Watson M."/>
            <person name="Adriaenssens E.M."/>
            <person name="Foster-Nyarko E."/>
            <person name="Jarju S."/>
            <person name="Secka A."/>
            <person name="Antonio M."/>
            <person name="Oren A."/>
            <person name="Chaudhuri R.R."/>
            <person name="La Ragione R."/>
            <person name="Hildebrand F."/>
            <person name="Pallen M.J."/>
        </authorList>
    </citation>
    <scope>NUCLEOTIDE SEQUENCE</scope>
    <source>
        <strain evidence="12">ChiSjej4B22-8148</strain>
    </source>
</reference>
<comment type="catalytic activity">
    <reaction evidence="10">
        <text>S-methyl-5'-thioadenosine + phosphate = 5-(methylsulfanyl)-alpha-D-ribose 1-phosphate + adenine</text>
        <dbReference type="Rhea" id="RHEA:11852"/>
        <dbReference type="ChEBI" id="CHEBI:16708"/>
        <dbReference type="ChEBI" id="CHEBI:17509"/>
        <dbReference type="ChEBI" id="CHEBI:43474"/>
        <dbReference type="ChEBI" id="CHEBI:58533"/>
        <dbReference type="EC" id="2.4.2.28"/>
    </reaction>
    <physiologicalReaction direction="left-to-right" evidence="10">
        <dbReference type="Rhea" id="RHEA:11853"/>
    </physiologicalReaction>
</comment>
<dbReference type="CDD" id="cd16833">
    <property type="entry name" value="YfiH"/>
    <property type="match status" value="1"/>
</dbReference>
<dbReference type="InterPro" id="IPR003730">
    <property type="entry name" value="Cu_polyphenol_OxRdtase"/>
</dbReference>
<comment type="function">
    <text evidence="2">Purine nucleoside enzyme that catalyzes the phosphorolysis of adenosine and inosine nucleosides, yielding D-ribose 1-phosphate and the respective free bases, adenine and hypoxanthine. Also catalyzes the phosphorolysis of S-methyl-5'-thioadenosine into adenine and S-methyl-5-thio-alpha-D-ribose 1-phosphate. Also has adenosine deaminase activity.</text>
</comment>
<keyword evidence="4" id="KW-0808">Transferase</keyword>
<keyword evidence="7" id="KW-0862">Zinc</keyword>
<dbReference type="EMBL" id="DVGK01000125">
    <property type="protein sequence ID" value="HIR14470.1"/>
    <property type="molecule type" value="Genomic_DNA"/>
</dbReference>
<protein>
    <recommendedName>
        <fullName evidence="11">Purine nucleoside phosphorylase</fullName>
    </recommendedName>
</protein>
<dbReference type="NCBIfam" id="TIGR00726">
    <property type="entry name" value="peptidoglycan editing factor PgeF"/>
    <property type="match status" value="1"/>
</dbReference>
<evidence type="ECO:0000256" key="10">
    <source>
        <dbReference type="ARBA" id="ARBA00049893"/>
    </source>
</evidence>
<evidence type="ECO:0000256" key="2">
    <source>
        <dbReference type="ARBA" id="ARBA00003215"/>
    </source>
</evidence>
<dbReference type="PANTHER" id="PTHR30616">
    <property type="entry name" value="UNCHARACTERIZED PROTEIN YFIH"/>
    <property type="match status" value="1"/>
</dbReference>
<accession>A0A9D1ADQ1</accession>
<sequence length="279" mass="31435">MRLWEKGSVVYLTFPVLDREEWLLHGFSTRLGGTSQGDLSSMNLSFGRGDERERVMENYRRISQAIGFQMENLVASDQTHTNHVRAVSIEDAGKGIFCQKDYQDVDGLVTDTPGLMLVTYYADCVPLYFADPVHRAVGLSHSGWRGTVGDIAGETVRRMEREYGTRPEDLIGAIGPSICQDCYQVSQDVIDQVKEAYPADLWPEIFKEDPLQKAGEKKYRLNLWEACRQNMIRAGMLPERIAVTDLCTCCNPDLLFSHRASGGKRGNLAAFLGIRRQVF</sequence>
<dbReference type="InterPro" id="IPR038371">
    <property type="entry name" value="Cu_polyphenol_OxRdtase_sf"/>
</dbReference>
<dbReference type="GO" id="GO:0017061">
    <property type="term" value="F:S-methyl-5-thioadenosine phosphorylase activity"/>
    <property type="evidence" value="ECO:0007669"/>
    <property type="project" value="UniProtKB-EC"/>
</dbReference>
<dbReference type="Pfam" id="PF02578">
    <property type="entry name" value="Cu-oxidase_4"/>
    <property type="match status" value="1"/>
</dbReference>
<evidence type="ECO:0000313" key="12">
    <source>
        <dbReference type="EMBL" id="HIR14470.1"/>
    </source>
</evidence>
<evidence type="ECO:0000256" key="1">
    <source>
        <dbReference type="ARBA" id="ARBA00000553"/>
    </source>
</evidence>
<dbReference type="GO" id="GO:0005507">
    <property type="term" value="F:copper ion binding"/>
    <property type="evidence" value="ECO:0007669"/>
    <property type="project" value="TreeGrafter"/>
</dbReference>
<comment type="catalytic activity">
    <reaction evidence="9">
        <text>adenosine + phosphate = alpha-D-ribose 1-phosphate + adenine</text>
        <dbReference type="Rhea" id="RHEA:27642"/>
        <dbReference type="ChEBI" id="CHEBI:16335"/>
        <dbReference type="ChEBI" id="CHEBI:16708"/>
        <dbReference type="ChEBI" id="CHEBI:43474"/>
        <dbReference type="ChEBI" id="CHEBI:57720"/>
        <dbReference type="EC" id="2.4.2.1"/>
    </reaction>
    <physiologicalReaction direction="left-to-right" evidence="9">
        <dbReference type="Rhea" id="RHEA:27643"/>
    </physiologicalReaction>
</comment>
<comment type="similarity">
    <text evidence="3 11">Belongs to the purine nucleoside phosphorylase YfiH/LACC1 family.</text>
</comment>
<keyword evidence="5" id="KW-0479">Metal-binding</keyword>
<comment type="caution">
    <text evidence="12">The sequence shown here is derived from an EMBL/GenBank/DDBJ whole genome shotgun (WGS) entry which is preliminary data.</text>
</comment>
<dbReference type="SUPFAM" id="SSF64438">
    <property type="entry name" value="CNF1/YfiH-like putative cysteine hydrolases"/>
    <property type="match status" value="1"/>
</dbReference>
<evidence type="ECO:0000256" key="6">
    <source>
        <dbReference type="ARBA" id="ARBA00022801"/>
    </source>
</evidence>
<evidence type="ECO:0000256" key="7">
    <source>
        <dbReference type="ARBA" id="ARBA00022833"/>
    </source>
</evidence>
<comment type="catalytic activity">
    <reaction evidence="1">
        <text>inosine + phosphate = alpha-D-ribose 1-phosphate + hypoxanthine</text>
        <dbReference type="Rhea" id="RHEA:27646"/>
        <dbReference type="ChEBI" id="CHEBI:17368"/>
        <dbReference type="ChEBI" id="CHEBI:17596"/>
        <dbReference type="ChEBI" id="CHEBI:43474"/>
        <dbReference type="ChEBI" id="CHEBI:57720"/>
        <dbReference type="EC" id="2.4.2.1"/>
    </reaction>
    <physiologicalReaction direction="left-to-right" evidence="1">
        <dbReference type="Rhea" id="RHEA:27647"/>
    </physiologicalReaction>
</comment>